<dbReference type="Pfam" id="PF04552">
    <property type="entry name" value="Sigma54_DBD"/>
    <property type="match status" value="1"/>
</dbReference>
<evidence type="ECO:0000256" key="2">
    <source>
        <dbReference type="ARBA" id="ARBA00022478"/>
    </source>
</evidence>
<name>A0A235BPC1_UNCW3</name>
<evidence type="ECO:0000259" key="11">
    <source>
        <dbReference type="Pfam" id="PF04963"/>
    </source>
</evidence>
<dbReference type="GO" id="GO:0016987">
    <property type="term" value="F:sigma factor activity"/>
    <property type="evidence" value="ECO:0007669"/>
    <property type="project" value="UniProtKB-KW"/>
</dbReference>
<dbReference type="GO" id="GO:0016779">
    <property type="term" value="F:nucleotidyltransferase activity"/>
    <property type="evidence" value="ECO:0007669"/>
    <property type="project" value="UniProtKB-KW"/>
</dbReference>
<dbReference type="PANTHER" id="PTHR32248:SF4">
    <property type="entry name" value="RNA POLYMERASE SIGMA-54 FACTOR"/>
    <property type="match status" value="1"/>
</dbReference>
<evidence type="ECO:0000256" key="9">
    <source>
        <dbReference type="SAM" id="MobiDB-lite"/>
    </source>
</evidence>
<feature type="compositionally biased region" description="Basic and acidic residues" evidence="9">
    <location>
        <begin position="112"/>
        <end position="122"/>
    </location>
</feature>
<dbReference type="PROSITE" id="PS50044">
    <property type="entry name" value="SIGMA54_3"/>
    <property type="match status" value="1"/>
</dbReference>
<protein>
    <submittedName>
        <fullName evidence="12">RNA polymerase sigma-54 factor</fullName>
    </submittedName>
</protein>
<feature type="domain" description="RNA polymerase sigma factor 54 core-binding" evidence="11">
    <location>
        <begin position="130"/>
        <end position="310"/>
    </location>
</feature>
<dbReference type="PRINTS" id="PR00045">
    <property type="entry name" value="SIGMA54FCT"/>
</dbReference>
<comment type="caution">
    <text evidence="12">The sequence shown here is derived from an EMBL/GenBank/DDBJ whole genome shotgun (WGS) entry which is preliminary data.</text>
</comment>
<dbReference type="Pfam" id="PF00309">
    <property type="entry name" value="Sigma54_AID"/>
    <property type="match status" value="1"/>
</dbReference>
<dbReference type="AlphaFoldDB" id="A0A235BPC1"/>
<dbReference type="NCBIfam" id="TIGR02395">
    <property type="entry name" value="rpoN_sigma"/>
    <property type="match status" value="1"/>
</dbReference>
<evidence type="ECO:0000256" key="6">
    <source>
        <dbReference type="ARBA" id="ARBA00023082"/>
    </source>
</evidence>
<keyword evidence="5" id="KW-0805">Transcription regulation</keyword>
<evidence type="ECO:0000313" key="12">
    <source>
        <dbReference type="EMBL" id="OYD14042.1"/>
    </source>
</evidence>
<reference evidence="12 13" key="1">
    <citation type="submission" date="2017-07" db="EMBL/GenBank/DDBJ databases">
        <title>Recovery of genomes from metagenomes via a dereplication, aggregation, and scoring strategy.</title>
        <authorList>
            <person name="Sieber C.M."/>
            <person name="Probst A.J."/>
            <person name="Sharrar A."/>
            <person name="Thomas B.C."/>
            <person name="Hess M."/>
            <person name="Tringe S.G."/>
            <person name="Banfield J.F."/>
        </authorList>
    </citation>
    <scope>NUCLEOTIDE SEQUENCE [LARGE SCALE GENOMIC DNA]</scope>
    <source>
        <strain evidence="12">JGI_Cruoil_03_51_56</strain>
    </source>
</reference>
<dbReference type="InterPro" id="IPR007634">
    <property type="entry name" value="RNA_pol_sigma_54_DNA-bd"/>
</dbReference>
<keyword evidence="4" id="KW-0548">Nucleotidyltransferase</keyword>
<comment type="similarity">
    <text evidence="1">Belongs to the sigma-54 factor family.</text>
</comment>
<feature type="domain" description="RNA polymerase sigma factor 54 DNA-binding" evidence="10">
    <location>
        <begin position="326"/>
        <end position="477"/>
    </location>
</feature>
<keyword evidence="7" id="KW-0238">DNA-binding</keyword>
<dbReference type="Gene3D" id="1.10.10.1330">
    <property type="entry name" value="RNA polymerase sigma-54 factor, core-binding domain"/>
    <property type="match status" value="1"/>
</dbReference>
<dbReference type="EMBL" id="NOZP01000183">
    <property type="protein sequence ID" value="OYD14042.1"/>
    <property type="molecule type" value="Genomic_DNA"/>
</dbReference>
<keyword evidence="6" id="KW-0731">Sigma factor</keyword>
<evidence type="ECO:0000256" key="5">
    <source>
        <dbReference type="ARBA" id="ARBA00023015"/>
    </source>
</evidence>
<dbReference type="Proteomes" id="UP000215559">
    <property type="component" value="Unassembled WGS sequence"/>
</dbReference>
<evidence type="ECO:0000313" key="13">
    <source>
        <dbReference type="Proteomes" id="UP000215559"/>
    </source>
</evidence>
<evidence type="ECO:0000259" key="10">
    <source>
        <dbReference type="Pfam" id="PF04552"/>
    </source>
</evidence>
<dbReference type="GO" id="GO:0006352">
    <property type="term" value="P:DNA-templated transcription initiation"/>
    <property type="evidence" value="ECO:0007669"/>
    <property type="project" value="InterPro"/>
</dbReference>
<keyword evidence="2" id="KW-0240">DNA-directed RNA polymerase</keyword>
<keyword evidence="3" id="KW-0808">Transferase</keyword>
<keyword evidence="8" id="KW-0804">Transcription</keyword>
<dbReference type="InterPro" id="IPR007046">
    <property type="entry name" value="RNA_pol_sigma_54_core-bd"/>
</dbReference>
<evidence type="ECO:0000256" key="4">
    <source>
        <dbReference type="ARBA" id="ARBA00022695"/>
    </source>
</evidence>
<evidence type="ECO:0000256" key="3">
    <source>
        <dbReference type="ARBA" id="ARBA00022679"/>
    </source>
</evidence>
<evidence type="ECO:0000256" key="1">
    <source>
        <dbReference type="ARBA" id="ARBA00008798"/>
    </source>
</evidence>
<dbReference type="PROSITE" id="PS00718">
    <property type="entry name" value="SIGMA54_2"/>
    <property type="match status" value="1"/>
</dbReference>
<gene>
    <name evidence="12" type="primary">rpoN</name>
    <name evidence="12" type="ORF">CH330_09555</name>
</gene>
<evidence type="ECO:0000256" key="7">
    <source>
        <dbReference type="ARBA" id="ARBA00023125"/>
    </source>
</evidence>
<dbReference type="GO" id="GO:0003677">
    <property type="term" value="F:DNA binding"/>
    <property type="evidence" value="ECO:0007669"/>
    <property type="project" value="UniProtKB-KW"/>
</dbReference>
<accession>A0A235BPC1</accession>
<feature type="region of interest" description="Disordered" evidence="9">
    <location>
        <begin position="44"/>
        <end position="127"/>
    </location>
</feature>
<dbReference type="InterPro" id="IPR000394">
    <property type="entry name" value="RNA_pol_sigma_54"/>
</dbReference>
<organism evidence="12 13">
    <name type="scientific">candidate division WOR-3 bacterium JGI_Cruoil_03_51_56</name>
    <dbReference type="NCBI Taxonomy" id="1973747"/>
    <lineage>
        <taxon>Bacteria</taxon>
        <taxon>Bacteria division WOR-3</taxon>
    </lineage>
</organism>
<dbReference type="Gene3D" id="1.10.10.60">
    <property type="entry name" value="Homeodomain-like"/>
    <property type="match status" value="1"/>
</dbReference>
<dbReference type="GO" id="GO:0001216">
    <property type="term" value="F:DNA-binding transcription activator activity"/>
    <property type="evidence" value="ECO:0007669"/>
    <property type="project" value="InterPro"/>
</dbReference>
<evidence type="ECO:0000256" key="8">
    <source>
        <dbReference type="ARBA" id="ARBA00023163"/>
    </source>
</evidence>
<sequence>MKFGLNLTQRLEQILSPQLILNLKLLQLPALELETLVRQELEENPALEQVDESRDASDVQESPLPEVPRSDDDQTDGLRPGEEEKFGKVSSANEYGIEDLLPNDGYLPSIPRSRDTGGKTDAVELVPGPEPNLREVLLPHLRSVFSPDDARIAEVVIESLDEDGFLLVSEDELAASQGIELRRLREILYVIQRLEPGGIACQDQQKAFLVQLELMGYEPCSLESLLVSRYWKLLLQKRVKKIARLCGVSEEQIRKAIARILTLELKPARRFSGRLPEYISPDFSVKWRSRELAVEANDETFPRLRLSRRYIEILRSPKSFPKEQVKFAREKFKRAMMFLRGIESRRRTLRRLMDLIVDEQKEFFLKGPQYLKPATLRAAAERLGVHPSTASRATAGKYVETCYGVFSLKYFFKAGAGDKSRASIKQKIKRIIENEDKSKPLSDDEIRRILGKEEIKVARRTVAKYRNELGIPGRNHRGRF</sequence>
<proteinExistence type="inferred from homology"/>
<dbReference type="GO" id="GO:0000428">
    <property type="term" value="C:DNA-directed RNA polymerase complex"/>
    <property type="evidence" value="ECO:0007669"/>
    <property type="project" value="UniProtKB-KW"/>
</dbReference>
<dbReference type="InterPro" id="IPR038709">
    <property type="entry name" value="RpoN_core-bd_sf"/>
</dbReference>
<dbReference type="PIRSF" id="PIRSF000774">
    <property type="entry name" value="RpoN"/>
    <property type="match status" value="1"/>
</dbReference>
<dbReference type="PANTHER" id="PTHR32248">
    <property type="entry name" value="RNA POLYMERASE SIGMA-54 FACTOR"/>
    <property type="match status" value="1"/>
</dbReference>
<dbReference type="Pfam" id="PF04963">
    <property type="entry name" value="Sigma54_CBD"/>
    <property type="match status" value="1"/>
</dbReference>